<organism evidence="1 2">
    <name type="scientific">Embleya hyalina</name>
    <dbReference type="NCBI Taxonomy" id="516124"/>
    <lineage>
        <taxon>Bacteria</taxon>
        <taxon>Bacillati</taxon>
        <taxon>Actinomycetota</taxon>
        <taxon>Actinomycetes</taxon>
        <taxon>Kitasatosporales</taxon>
        <taxon>Streptomycetaceae</taxon>
        <taxon>Embleya</taxon>
    </lineage>
</organism>
<reference evidence="1 2" key="1">
    <citation type="submission" date="2018-12" db="EMBL/GenBank/DDBJ databases">
        <title>Draft genome sequence of Embleya hyalina NBRC 13850T.</title>
        <authorList>
            <person name="Komaki H."/>
            <person name="Hosoyama A."/>
            <person name="Kimura A."/>
            <person name="Ichikawa N."/>
            <person name="Tamura T."/>
        </authorList>
    </citation>
    <scope>NUCLEOTIDE SEQUENCE [LARGE SCALE GENOMIC DNA]</scope>
    <source>
        <strain evidence="1 2">NBRC 13850</strain>
    </source>
</reference>
<accession>A0A401YZ72</accession>
<dbReference type="EMBL" id="BIFH01000035">
    <property type="protein sequence ID" value="GCD99883.1"/>
    <property type="molecule type" value="Genomic_DNA"/>
</dbReference>
<evidence type="ECO:0000313" key="2">
    <source>
        <dbReference type="Proteomes" id="UP000286931"/>
    </source>
</evidence>
<keyword evidence="2" id="KW-1185">Reference proteome</keyword>
<gene>
    <name evidence="1" type="ORF">EHYA_07605</name>
</gene>
<protein>
    <submittedName>
        <fullName evidence="1">Uncharacterized protein</fullName>
    </submittedName>
</protein>
<proteinExistence type="predicted"/>
<evidence type="ECO:0000313" key="1">
    <source>
        <dbReference type="EMBL" id="GCD99883.1"/>
    </source>
</evidence>
<name>A0A401YZ72_9ACTN</name>
<sequence>MRARQLGRARLMGARQEGATSRRCNVGDIRFLPEFGFNVMLKDTTKVGHPVLLNEQRSQSAVLPFVVSQLTRSLLAADYRDDVPKREIDRVRFERAALVEVETEEFLNHLGRYETWWGFDWRRVGVCYRMWEERVATDPCECDADLYHLGVPNGQCPHQGSAERWERRSND</sequence>
<dbReference type="Proteomes" id="UP000286931">
    <property type="component" value="Unassembled WGS sequence"/>
</dbReference>
<comment type="caution">
    <text evidence="1">The sequence shown here is derived from an EMBL/GenBank/DDBJ whole genome shotgun (WGS) entry which is preliminary data.</text>
</comment>
<dbReference type="AlphaFoldDB" id="A0A401YZ72"/>